<dbReference type="SUPFAM" id="SSF103473">
    <property type="entry name" value="MFS general substrate transporter"/>
    <property type="match status" value="1"/>
</dbReference>
<feature type="transmembrane region" description="Helical" evidence="8">
    <location>
        <begin position="337"/>
        <end position="355"/>
    </location>
</feature>
<dbReference type="GO" id="GO:0005351">
    <property type="term" value="F:carbohydrate:proton symporter activity"/>
    <property type="evidence" value="ECO:0007669"/>
    <property type="project" value="TreeGrafter"/>
</dbReference>
<feature type="transmembrane region" description="Helical" evidence="8">
    <location>
        <begin position="141"/>
        <end position="162"/>
    </location>
</feature>
<dbReference type="InterPro" id="IPR050360">
    <property type="entry name" value="MFS_Sugar_Transporters"/>
</dbReference>
<dbReference type="InterPro" id="IPR005828">
    <property type="entry name" value="MFS_sugar_transport-like"/>
</dbReference>
<evidence type="ECO:0000256" key="6">
    <source>
        <dbReference type="ARBA" id="ARBA00023136"/>
    </source>
</evidence>
<dbReference type="InterPro" id="IPR003663">
    <property type="entry name" value="Sugar/inositol_transpt"/>
</dbReference>
<dbReference type="PANTHER" id="PTHR48022">
    <property type="entry name" value="PLASTIDIC GLUCOSE TRANSPORTER 4"/>
    <property type="match status" value="1"/>
</dbReference>
<evidence type="ECO:0000256" key="5">
    <source>
        <dbReference type="ARBA" id="ARBA00022989"/>
    </source>
</evidence>
<evidence type="ECO:0000313" key="10">
    <source>
        <dbReference type="EMBL" id="ORX46983.1"/>
    </source>
</evidence>
<evidence type="ECO:0000256" key="1">
    <source>
        <dbReference type="ARBA" id="ARBA00004141"/>
    </source>
</evidence>
<organism evidence="10 11">
    <name type="scientific">Hesseltinella vesiculosa</name>
    <dbReference type="NCBI Taxonomy" id="101127"/>
    <lineage>
        <taxon>Eukaryota</taxon>
        <taxon>Fungi</taxon>
        <taxon>Fungi incertae sedis</taxon>
        <taxon>Mucoromycota</taxon>
        <taxon>Mucoromycotina</taxon>
        <taxon>Mucoromycetes</taxon>
        <taxon>Mucorales</taxon>
        <taxon>Cunninghamellaceae</taxon>
        <taxon>Hesseltinella</taxon>
    </lineage>
</organism>
<name>A0A1X2G7B6_9FUNG</name>
<comment type="subcellular location">
    <subcellularLocation>
        <location evidence="1">Membrane</location>
        <topology evidence="1">Multi-pass membrane protein</topology>
    </subcellularLocation>
</comment>
<evidence type="ECO:0000256" key="8">
    <source>
        <dbReference type="SAM" id="Phobius"/>
    </source>
</evidence>
<proteinExistence type="inferred from homology"/>
<dbReference type="Proteomes" id="UP000242146">
    <property type="component" value="Unassembled WGS sequence"/>
</dbReference>
<keyword evidence="6 8" id="KW-0472">Membrane</keyword>
<dbReference type="EMBL" id="MCGT01000035">
    <property type="protein sequence ID" value="ORX46983.1"/>
    <property type="molecule type" value="Genomic_DNA"/>
</dbReference>
<accession>A0A1X2G7B6</accession>
<feature type="transmembrane region" description="Helical" evidence="8">
    <location>
        <begin position="115"/>
        <end position="135"/>
    </location>
</feature>
<dbReference type="FunFam" id="1.20.1250.20:FF:000117">
    <property type="entry name" value="MFS hexose transporter"/>
    <property type="match status" value="1"/>
</dbReference>
<dbReference type="AlphaFoldDB" id="A0A1X2G7B6"/>
<evidence type="ECO:0000256" key="3">
    <source>
        <dbReference type="ARBA" id="ARBA00022448"/>
    </source>
</evidence>
<feature type="transmembrane region" description="Helical" evidence="8">
    <location>
        <begin position="460"/>
        <end position="481"/>
    </location>
</feature>
<keyword evidence="5 8" id="KW-1133">Transmembrane helix</keyword>
<evidence type="ECO:0000256" key="2">
    <source>
        <dbReference type="ARBA" id="ARBA00010992"/>
    </source>
</evidence>
<evidence type="ECO:0000259" key="9">
    <source>
        <dbReference type="PROSITE" id="PS50850"/>
    </source>
</evidence>
<dbReference type="STRING" id="101127.A0A1X2G7B6"/>
<feature type="transmembrane region" description="Helical" evidence="8">
    <location>
        <begin position="396"/>
        <end position="420"/>
    </location>
</feature>
<dbReference type="InterPro" id="IPR005829">
    <property type="entry name" value="Sugar_transporter_CS"/>
</dbReference>
<sequence>MTDMQEVENFEKKRVQVQEYPMLLRDVAPKLDKYWWHYPHLLKLNALLLGSVLVQTTTGYDGSLLNGLQSLTQWDSYFGNPTGPRLGTLSSGVTFGMLAIMIFTSWISDRFGRRWPIIVGSFVTIIGAIVQGAAVNFGMFWVGRFIIGVGLGALQVCAPMMLSETAYPTQRAVVTSIYEPSFPFGALIAAVVTYGTYQIPSTWAWRIPSLLQCFAAMLQIGFTSFCPESPRWLVHRGRVDEARAVLIKYHGGGDPNSPLVEFELREIVTALEQEKLKKASKWKEFVATKGNRHRLAIILFMPVITQLSGNQIVSYYLHLILNSINITDTKDQLTINTTLLVVELVAAVLVATYAEKIGRRRLFFIGILGMLGSFIIWTILSALAKEGNYTNPALSLGVLVMIYFYVIFYHVIGPIAPTYIMEISPFSFRAKASTIFQVMSQAIGLYNSFVNPIAMGAISWNYYIVFLCVLSVQVVFVYFYFPEVQGYSLEEVALIFDGDEAPGLGHVVREEGHE</sequence>
<dbReference type="PRINTS" id="PR00171">
    <property type="entry name" value="SUGRTRNSPORT"/>
</dbReference>
<keyword evidence="4 8" id="KW-0812">Transmembrane</keyword>
<dbReference type="NCBIfam" id="TIGR00879">
    <property type="entry name" value="SP"/>
    <property type="match status" value="1"/>
</dbReference>
<feature type="transmembrane region" description="Helical" evidence="8">
    <location>
        <begin position="86"/>
        <end position="108"/>
    </location>
</feature>
<dbReference type="InterPro" id="IPR020846">
    <property type="entry name" value="MFS_dom"/>
</dbReference>
<feature type="transmembrane region" description="Helical" evidence="8">
    <location>
        <begin position="295"/>
        <end position="317"/>
    </location>
</feature>
<dbReference type="OrthoDB" id="6133115at2759"/>
<dbReference type="Gene3D" id="1.20.1250.20">
    <property type="entry name" value="MFS general substrate transporter like domains"/>
    <property type="match status" value="1"/>
</dbReference>
<evidence type="ECO:0000256" key="7">
    <source>
        <dbReference type="RuleBase" id="RU003346"/>
    </source>
</evidence>
<dbReference type="GO" id="GO:0016020">
    <property type="term" value="C:membrane"/>
    <property type="evidence" value="ECO:0007669"/>
    <property type="project" value="UniProtKB-SubCell"/>
</dbReference>
<dbReference type="Pfam" id="PF00083">
    <property type="entry name" value="Sugar_tr"/>
    <property type="match status" value="1"/>
</dbReference>
<evidence type="ECO:0000256" key="4">
    <source>
        <dbReference type="ARBA" id="ARBA00022692"/>
    </source>
</evidence>
<gene>
    <name evidence="10" type="ORF">DM01DRAFT_1396595</name>
</gene>
<feature type="domain" description="Major facilitator superfamily (MFS) profile" evidence="9">
    <location>
        <begin position="47"/>
        <end position="485"/>
    </location>
</feature>
<comment type="caution">
    <text evidence="10">The sequence shown here is derived from an EMBL/GenBank/DDBJ whole genome shotgun (WGS) entry which is preliminary data.</text>
</comment>
<protein>
    <submittedName>
        <fullName evidence="10">General substrate transporter</fullName>
    </submittedName>
</protein>
<reference evidence="10 11" key="1">
    <citation type="submission" date="2016-07" db="EMBL/GenBank/DDBJ databases">
        <title>Pervasive Adenine N6-methylation of Active Genes in Fungi.</title>
        <authorList>
            <consortium name="DOE Joint Genome Institute"/>
            <person name="Mondo S.J."/>
            <person name="Dannebaum R.O."/>
            <person name="Kuo R.C."/>
            <person name="Labutti K."/>
            <person name="Haridas S."/>
            <person name="Kuo A."/>
            <person name="Salamov A."/>
            <person name="Ahrendt S.R."/>
            <person name="Lipzen A."/>
            <person name="Sullivan W."/>
            <person name="Andreopoulos W.B."/>
            <person name="Clum A."/>
            <person name="Lindquist E."/>
            <person name="Daum C."/>
            <person name="Ramamoorthy G.K."/>
            <person name="Gryganskyi A."/>
            <person name="Culley D."/>
            <person name="Magnuson J.K."/>
            <person name="James T.Y."/>
            <person name="O'Malley M.A."/>
            <person name="Stajich J.E."/>
            <person name="Spatafora J.W."/>
            <person name="Visel A."/>
            <person name="Grigoriev I.V."/>
        </authorList>
    </citation>
    <scope>NUCLEOTIDE SEQUENCE [LARGE SCALE GENOMIC DNA]</scope>
    <source>
        <strain evidence="10 11">NRRL 3301</strain>
    </source>
</reference>
<feature type="transmembrane region" description="Helical" evidence="8">
    <location>
        <begin position="362"/>
        <end position="384"/>
    </location>
</feature>
<comment type="similarity">
    <text evidence="2 7">Belongs to the major facilitator superfamily. Sugar transporter (TC 2.A.1.1) family.</text>
</comment>
<keyword evidence="11" id="KW-1185">Reference proteome</keyword>
<evidence type="ECO:0000313" key="11">
    <source>
        <dbReference type="Proteomes" id="UP000242146"/>
    </source>
</evidence>
<keyword evidence="3 7" id="KW-0813">Transport</keyword>
<dbReference type="PANTHER" id="PTHR48022:SF24">
    <property type="entry name" value="HEXOSE TRANSPORTER PROTEIN (AFU_ORTHOLOGUE AFUA_8G04480)"/>
    <property type="match status" value="1"/>
</dbReference>
<dbReference type="PROSITE" id="PS00216">
    <property type="entry name" value="SUGAR_TRANSPORT_1"/>
    <property type="match status" value="2"/>
</dbReference>
<dbReference type="InterPro" id="IPR036259">
    <property type="entry name" value="MFS_trans_sf"/>
</dbReference>
<dbReference type="PROSITE" id="PS50850">
    <property type="entry name" value="MFS"/>
    <property type="match status" value="1"/>
</dbReference>